<dbReference type="PANTHER" id="PTHR46324:SF26">
    <property type="entry name" value="OS02G0728001 PROTEIN"/>
    <property type="match status" value="1"/>
</dbReference>
<dbReference type="OrthoDB" id="551672at2759"/>
<dbReference type="InterPro" id="IPR044521">
    <property type="entry name" value="AtbZIP8/43"/>
</dbReference>
<organism evidence="9 10">
    <name type="scientific">Musa acuminata subsp. malaccensis</name>
    <name type="common">Wild banana</name>
    <name type="synonym">Musa malaccensis</name>
    <dbReference type="NCBI Taxonomy" id="214687"/>
    <lineage>
        <taxon>Eukaryota</taxon>
        <taxon>Viridiplantae</taxon>
        <taxon>Streptophyta</taxon>
        <taxon>Embryophyta</taxon>
        <taxon>Tracheophyta</taxon>
        <taxon>Spermatophyta</taxon>
        <taxon>Magnoliopsida</taxon>
        <taxon>Liliopsida</taxon>
        <taxon>Zingiberales</taxon>
        <taxon>Musaceae</taxon>
        <taxon>Musa</taxon>
    </lineage>
</organism>
<keyword evidence="5" id="KW-0539">Nucleus</keyword>
<dbReference type="Proteomes" id="UP000012960">
    <property type="component" value="Unplaced"/>
</dbReference>
<dbReference type="Pfam" id="PF00170">
    <property type="entry name" value="bZIP_1"/>
    <property type="match status" value="1"/>
</dbReference>
<evidence type="ECO:0000259" key="7">
    <source>
        <dbReference type="PROSITE" id="PS50217"/>
    </source>
</evidence>
<evidence type="ECO:0000256" key="1">
    <source>
        <dbReference type="ARBA" id="ARBA00004123"/>
    </source>
</evidence>
<dbReference type="AlphaFoldDB" id="A0A804KA70"/>
<dbReference type="GO" id="GO:0005634">
    <property type="term" value="C:nucleus"/>
    <property type="evidence" value="ECO:0007669"/>
    <property type="project" value="UniProtKB-SubCell"/>
</dbReference>
<sequence length="161" mass="18297">MQQGEVASIHYLSPSNPLSSPAHYGMPQNCVTSFGCGSLFGPRLAQLQAVPMMHDLGLPSSCFGSGATSDEAGDHQASLAEERKKRRMKSNRESARRSRMRKQKQLSELRSQVMYLQSVHRRLLDQLNRVMRQRDEINSEIEKLRDENTELRRKLENLAAN</sequence>
<feature type="region of interest" description="Disordered" evidence="6">
    <location>
        <begin position="62"/>
        <end position="107"/>
    </location>
</feature>
<protein>
    <submittedName>
        <fullName evidence="8">(wild Malaysian banana) hypothetical protein</fullName>
    </submittedName>
</protein>
<accession>A0A804KA70</accession>
<evidence type="ECO:0000256" key="3">
    <source>
        <dbReference type="ARBA" id="ARBA00023125"/>
    </source>
</evidence>
<dbReference type="InterPro" id="IPR045314">
    <property type="entry name" value="bZIP_plant_GBF1"/>
</dbReference>
<dbReference type="Gramene" id="Ma08_t24200.1">
    <property type="protein sequence ID" value="Ma08_p24200.1"/>
    <property type="gene ID" value="Ma08_g24200"/>
</dbReference>
<dbReference type="PROSITE" id="PS00036">
    <property type="entry name" value="BZIP_BASIC"/>
    <property type="match status" value="1"/>
</dbReference>
<dbReference type="EnsemblPlants" id="Ma08_t24200.1">
    <property type="protein sequence ID" value="Ma08_p24200.1"/>
    <property type="gene ID" value="Ma08_g24200"/>
</dbReference>
<evidence type="ECO:0000313" key="9">
    <source>
        <dbReference type="EnsemblPlants" id="Ma08_p24200.1"/>
    </source>
</evidence>
<proteinExistence type="predicted"/>
<keyword evidence="10" id="KW-1185">Reference proteome</keyword>
<keyword evidence="3" id="KW-0238">DNA-binding</keyword>
<keyword evidence="4" id="KW-0804">Transcription</keyword>
<gene>
    <name evidence="8" type="ORF">GSMUA_84970.1</name>
</gene>
<name>A0A804KA70_MUSAM</name>
<dbReference type="PROSITE" id="PS50217">
    <property type="entry name" value="BZIP"/>
    <property type="match status" value="1"/>
</dbReference>
<dbReference type="Gene3D" id="1.20.5.170">
    <property type="match status" value="1"/>
</dbReference>
<reference evidence="9" key="2">
    <citation type="submission" date="2021-05" db="UniProtKB">
        <authorList>
            <consortium name="EnsemblPlants"/>
        </authorList>
    </citation>
    <scope>IDENTIFICATION</scope>
    <source>
        <strain evidence="9">subsp. malaccensis</strain>
    </source>
</reference>
<evidence type="ECO:0000256" key="2">
    <source>
        <dbReference type="ARBA" id="ARBA00023015"/>
    </source>
</evidence>
<dbReference type="PANTHER" id="PTHR46324">
    <property type="entry name" value="BASIC LEUCINE ZIPPER 43-RELATED"/>
    <property type="match status" value="1"/>
</dbReference>
<comment type="subcellular location">
    <subcellularLocation>
        <location evidence="1">Nucleus</location>
    </subcellularLocation>
</comment>
<feature type="domain" description="BZIP" evidence="7">
    <location>
        <begin position="81"/>
        <end position="144"/>
    </location>
</feature>
<dbReference type="OMA" id="IRDCDRI"/>
<keyword evidence="2" id="KW-0805">Transcription regulation</keyword>
<dbReference type="SUPFAM" id="SSF57959">
    <property type="entry name" value="Leucine zipper domain"/>
    <property type="match status" value="1"/>
</dbReference>
<dbReference type="GO" id="GO:0003677">
    <property type="term" value="F:DNA binding"/>
    <property type="evidence" value="ECO:0007669"/>
    <property type="project" value="UniProtKB-KW"/>
</dbReference>
<reference evidence="8" key="1">
    <citation type="submission" date="2021-03" db="EMBL/GenBank/DDBJ databases">
        <authorList>
            <consortium name="Genoscope - CEA"/>
            <person name="William W."/>
        </authorList>
    </citation>
    <scope>NUCLEOTIDE SEQUENCE</scope>
    <source>
        <strain evidence="8">Doubled-haploid Pahang</strain>
    </source>
</reference>
<dbReference type="CDD" id="cd14702">
    <property type="entry name" value="bZIP_plant_GBF1"/>
    <property type="match status" value="1"/>
</dbReference>
<dbReference type="SMART" id="SM00338">
    <property type="entry name" value="BRLZ"/>
    <property type="match status" value="1"/>
</dbReference>
<evidence type="ECO:0000313" key="10">
    <source>
        <dbReference type="Proteomes" id="UP000012960"/>
    </source>
</evidence>
<dbReference type="GO" id="GO:0003700">
    <property type="term" value="F:DNA-binding transcription factor activity"/>
    <property type="evidence" value="ECO:0007669"/>
    <property type="project" value="InterPro"/>
</dbReference>
<dbReference type="FunCoup" id="A0A804KA70">
    <property type="interactions" value="744"/>
</dbReference>
<dbReference type="KEGG" id="mus:103995208"/>
<dbReference type="InterPro" id="IPR046347">
    <property type="entry name" value="bZIP_sf"/>
</dbReference>
<dbReference type="EMBL" id="HG996472">
    <property type="protein sequence ID" value="CAG1832577.1"/>
    <property type="molecule type" value="Genomic_DNA"/>
</dbReference>
<evidence type="ECO:0000256" key="4">
    <source>
        <dbReference type="ARBA" id="ARBA00023163"/>
    </source>
</evidence>
<evidence type="ECO:0000313" key="8">
    <source>
        <dbReference type="EMBL" id="CAG1832577.1"/>
    </source>
</evidence>
<evidence type="ECO:0000256" key="5">
    <source>
        <dbReference type="ARBA" id="ARBA00023242"/>
    </source>
</evidence>
<dbReference type="FunFam" id="1.20.5.170:FF:000020">
    <property type="entry name" value="BZIP transcription factor"/>
    <property type="match status" value="1"/>
</dbReference>
<evidence type="ECO:0000256" key="6">
    <source>
        <dbReference type="SAM" id="MobiDB-lite"/>
    </source>
</evidence>
<dbReference type="InterPro" id="IPR004827">
    <property type="entry name" value="bZIP"/>
</dbReference>